<dbReference type="Proteomes" id="UP001056778">
    <property type="component" value="Chromosome 2"/>
</dbReference>
<keyword evidence="1" id="KW-0540">Nuclease</keyword>
<reference evidence="1" key="1">
    <citation type="submission" date="2022-04" db="EMBL/GenBank/DDBJ databases">
        <title>Chromosome-scale genome assembly of Holotrichia oblita Faldermann.</title>
        <authorList>
            <person name="Rongchong L."/>
        </authorList>
    </citation>
    <scope>NUCLEOTIDE SEQUENCE</scope>
    <source>
        <strain evidence="1">81SQS9</strain>
    </source>
</reference>
<name>A0ACB9TQF9_HOLOL</name>
<keyword evidence="1" id="KW-0255">Endonuclease</keyword>
<organism evidence="1 2">
    <name type="scientific">Holotrichia oblita</name>
    <name type="common">Chafer beetle</name>
    <dbReference type="NCBI Taxonomy" id="644536"/>
    <lineage>
        <taxon>Eukaryota</taxon>
        <taxon>Metazoa</taxon>
        <taxon>Ecdysozoa</taxon>
        <taxon>Arthropoda</taxon>
        <taxon>Hexapoda</taxon>
        <taxon>Insecta</taxon>
        <taxon>Pterygota</taxon>
        <taxon>Neoptera</taxon>
        <taxon>Endopterygota</taxon>
        <taxon>Coleoptera</taxon>
        <taxon>Polyphaga</taxon>
        <taxon>Scarabaeiformia</taxon>
        <taxon>Scarabaeidae</taxon>
        <taxon>Melolonthinae</taxon>
        <taxon>Holotrichia</taxon>
    </lineage>
</organism>
<comment type="caution">
    <text evidence="1">The sequence shown here is derived from an EMBL/GenBank/DDBJ whole genome shotgun (WGS) entry which is preliminary data.</text>
</comment>
<evidence type="ECO:0000313" key="2">
    <source>
        <dbReference type="Proteomes" id="UP001056778"/>
    </source>
</evidence>
<gene>
    <name evidence="1" type="ORF">MML48_2g00000694</name>
</gene>
<sequence>MVFGTLLGKAWGKLATVENGMSGFRATGIAPFNPDAIPDHACITIQMEQDAEVTSHGSNSTVKNSSPPSPPPQLTINGSEATDTRISSPLPGCSHDPGTATLDIDPIPEKTRGNDVRSSWIPETNELQKSPMSFAASPNFFEITSQRYYCLVYDGHASHVDSRLIEAAQTENRIILKLPAHSSHLLQPLDVSVLRLLKLIWEKKLVVWQRRRHGCKIPKKHFSILLDETWNDLSRNNLK</sequence>
<dbReference type="EMBL" id="CM043016">
    <property type="protein sequence ID" value="KAI4469132.1"/>
    <property type="molecule type" value="Genomic_DNA"/>
</dbReference>
<evidence type="ECO:0000313" key="1">
    <source>
        <dbReference type="EMBL" id="KAI4469132.1"/>
    </source>
</evidence>
<keyword evidence="2" id="KW-1185">Reference proteome</keyword>
<accession>A0ACB9TQF9</accession>
<proteinExistence type="predicted"/>
<protein>
    <submittedName>
        <fullName evidence="1">Dde superfamily endonuclease</fullName>
    </submittedName>
</protein>
<keyword evidence="1" id="KW-0378">Hydrolase</keyword>